<dbReference type="OrthoDB" id="9793448at2"/>
<sequence length="282" mass="32197">MTLKSKRKHNMFFTYLIIVLIGIILLYPIAWMFFATFKTNDEIFNSIKLLPNSFSFQNFIDGWNGSGRVTYATYFLNTFLLVLPTVIFTIVSSCLVAYGFARFKFPGKNILFALLISTLMLPNAIIIVPRYTMFSKLGWINNYMPFYAPAILACYPFFVYMLIQFLRGIPRDLDESAYIDGCGTFRTLVSILLPLMKPALFSAALFQFLWTYNDYFNSLIFINSGSRYTISLALRLSLDSESVVNWGKLMAISFISVTPLFILFFAAQKYFVEGIATSGLKG</sequence>
<evidence type="ECO:0000256" key="1">
    <source>
        <dbReference type="ARBA" id="ARBA00004651"/>
    </source>
</evidence>
<keyword evidence="5 7" id="KW-1133">Transmembrane helix</keyword>
<keyword evidence="10" id="KW-1185">Reference proteome</keyword>
<feature type="transmembrane region" description="Helical" evidence="7">
    <location>
        <begin position="146"/>
        <end position="166"/>
    </location>
</feature>
<proteinExistence type="inferred from homology"/>
<feature type="transmembrane region" description="Helical" evidence="7">
    <location>
        <begin position="187"/>
        <end position="209"/>
    </location>
</feature>
<name>A0A2K4ZKY6_9FIRM</name>
<dbReference type="EMBL" id="OFSM01000022">
    <property type="protein sequence ID" value="SOY31143.1"/>
    <property type="molecule type" value="Genomic_DNA"/>
</dbReference>
<reference evidence="9 10" key="1">
    <citation type="submission" date="2018-01" db="EMBL/GenBank/DDBJ databases">
        <authorList>
            <person name="Gaut B.S."/>
            <person name="Morton B.R."/>
            <person name="Clegg M.T."/>
            <person name="Duvall M.R."/>
        </authorList>
    </citation>
    <scope>NUCLEOTIDE SEQUENCE [LARGE SCALE GENOMIC DNA]</scope>
    <source>
        <strain evidence="9">GP69</strain>
    </source>
</reference>
<dbReference type="InterPro" id="IPR000515">
    <property type="entry name" value="MetI-like"/>
</dbReference>
<evidence type="ECO:0000256" key="4">
    <source>
        <dbReference type="ARBA" id="ARBA00022692"/>
    </source>
</evidence>
<dbReference type="AlphaFoldDB" id="A0A2K4ZKY6"/>
<feature type="domain" description="ABC transmembrane type-1" evidence="8">
    <location>
        <begin position="75"/>
        <end position="267"/>
    </location>
</feature>
<keyword evidence="3" id="KW-1003">Cell membrane</keyword>
<dbReference type="Pfam" id="PF00528">
    <property type="entry name" value="BPD_transp_1"/>
    <property type="match status" value="1"/>
</dbReference>
<dbReference type="PANTHER" id="PTHR43744:SF6">
    <property type="entry name" value="ABC TRANSPORTER PERMEASE PROTEIN YESQ-RELATED"/>
    <property type="match status" value="1"/>
</dbReference>
<dbReference type="RefSeq" id="WP_103241149.1">
    <property type="nucleotide sequence ID" value="NZ_CANRXC010000028.1"/>
</dbReference>
<keyword evidence="6 7" id="KW-0472">Membrane</keyword>
<feature type="transmembrane region" description="Helical" evidence="7">
    <location>
        <begin position="110"/>
        <end position="134"/>
    </location>
</feature>
<feature type="transmembrane region" description="Helical" evidence="7">
    <location>
        <begin position="74"/>
        <end position="98"/>
    </location>
</feature>
<dbReference type="GO" id="GO:0005886">
    <property type="term" value="C:plasma membrane"/>
    <property type="evidence" value="ECO:0007669"/>
    <property type="project" value="UniProtKB-SubCell"/>
</dbReference>
<dbReference type="CDD" id="cd06261">
    <property type="entry name" value="TM_PBP2"/>
    <property type="match status" value="1"/>
</dbReference>
<dbReference type="GO" id="GO:0055085">
    <property type="term" value="P:transmembrane transport"/>
    <property type="evidence" value="ECO:0007669"/>
    <property type="project" value="InterPro"/>
</dbReference>
<evidence type="ECO:0000256" key="2">
    <source>
        <dbReference type="ARBA" id="ARBA00022448"/>
    </source>
</evidence>
<keyword evidence="2 7" id="KW-0813">Transport</keyword>
<evidence type="ECO:0000256" key="5">
    <source>
        <dbReference type="ARBA" id="ARBA00022989"/>
    </source>
</evidence>
<dbReference type="Proteomes" id="UP000236311">
    <property type="component" value="Unassembled WGS sequence"/>
</dbReference>
<dbReference type="PROSITE" id="PS50928">
    <property type="entry name" value="ABC_TM1"/>
    <property type="match status" value="1"/>
</dbReference>
<dbReference type="Gene3D" id="1.10.3720.10">
    <property type="entry name" value="MetI-like"/>
    <property type="match status" value="1"/>
</dbReference>
<accession>A0A2K4ZKY6</accession>
<evidence type="ECO:0000313" key="10">
    <source>
        <dbReference type="Proteomes" id="UP000236311"/>
    </source>
</evidence>
<evidence type="ECO:0000256" key="7">
    <source>
        <dbReference type="RuleBase" id="RU363032"/>
    </source>
</evidence>
<comment type="subcellular location">
    <subcellularLocation>
        <location evidence="1 7">Cell membrane</location>
        <topology evidence="1 7">Multi-pass membrane protein</topology>
    </subcellularLocation>
</comment>
<evidence type="ECO:0000259" key="8">
    <source>
        <dbReference type="PROSITE" id="PS50928"/>
    </source>
</evidence>
<dbReference type="InterPro" id="IPR035906">
    <property type="entry name" value="MetI-like_sf"/>
</dbReference>
<gene>
    <name evidence="9" type="primary">araQ_18</name>
    <name evidence="9" type="ORF">AMURIS_03877</name>
</gene>
<protein>
    <submittedName>
        <fullName evidence="9">L-arabinose transport system permease protein AraQ</fullName>
    </submittedName>
</protein>
<feature type="transmembrane region" description="Helical" evidence="7">
    <location>
        <begin position="12"/>
        <end position="34"/>
    </location>
</feature>
<evidence type="ECO:0000256" key="3">
    <source>
        <dbReference type="ARBA" id="ARBA00022475"/>
    </source>
</evidence>
<evidence type="ECO:0000313" key="9">
    <source>
        <dbReference type="EMBL" id="SOY31143.1"/>
    </source>
</evidence>
<dbReference type="SUPFAM" id="SSF161098">
    <property type="entry name" value="MetI-like"/>
    <property type="match status" value="1"/>
</dbReference>
<evidence type="ECO:0000256" key="6">
    <source>
        <dbReference type="ARBA" id="ARBA00023136"/>
    </source>
</evidence>
<organism evidence="9 10">
    <name type="scientific">Acetatifactor muris</name>
    <dbReference type="NCBI Taxonomy" id="879566"/>
    <lineage>
        <taxon>Bacteria</taxon>
        <taxon>Bacillati</taxon>
        <taxon>Bacillota</taxon>
        <taxon>Clostridia</taxon>
        <taxon>Lachnospirales</taxon>
        <taxon>Lachnospiraceae</taxon>
        <taxon>Acetatifactor</taxon>
    </lineage>
</organism>
<dbReference type="PANTHER" id="PTHR43744">
    <property type="entry name" value="ABC TRANSPORTER PERMEASE PROTEIN MG189-RELATED-RELATED"/>
    <property type="match status" value="1"/>
</dbReference>
<comment type="similarity">
    <text evidence="7">Belongs to the binding-protein-dependent transport system permease family.</text>
</comment>
<feature type="transmembrane region" description="Helical" evidence="7">
    <location>
        <begin position="246"/>
        <end position="267"/>
    </location>
</feature>
<keyword evidence="4 7" id="KW-0812">Transmembrane</keyword>